<proteinExistence type="predicted"/>
<evidence type="ECO:0000313" key="4">
    <source>
        <dbReference type="Proteomes" id="UP000253845"/>
    </source>
</evidence>
<dbReference type="InterPro" id="IPR007685">
    <property type="entry name" value="RelA_SpoT"/>
</dbReference>
<dbReference type="InterPro" id="IPR043519">
    <property type="entry name" value="NT_sf"/>
</dbReference>
<dbReference type="PROSITE" id="PS50005">
    <property type="entry name" value="TPR"/>
    <property type="match status" value="1"/>
</dbReference>
<dbReference type="AlphaFoldDB" id="A0A370BSL6"/>
<organism evidence="3 4">
    <name type="scientific">Aspergillus niger ATCC 13496</name>
    <dbReference type="NCBI Taxonomy" id="1353008"/>
    <lineage>
        <taxon>Eukaryota</taxon>
        <taxon>Fungi</taxon>
        <taxon>Dikarya</taxon>
        <taxon>Ascomycota</taxon>
        <taxon>Pezizomycotina</taxon>
        <taxon>Eurotiomycetes</taxon>
        <taxon>Eurotiomycetidae</taxon>
        <taxon>Eurotiales</taxon>
        <taxon>Aspergillaceae</taxon>
        <taxon>Aspergillus</taxon>
        <taxon>Aspergillus subgen. Circumdati</taxon>
    </lineage>
</organism>
<dbReference type="Gene3D" id="1.25.40.10">
    <property type="entry name" value="Tetratricopeptide repeat domain"/>
    <property type="match status" value="1"/>
</dbReference>
<dbReference type="Gene3D" id="1.10.287.860">
    <property type="entry name" value="Nucleotidyltransferase"/>
    <property type="match status" value="1"/>
</dbReference>
<reference evidence="3 4" key="1">
    <citation type="submission" date="2018-07" db="EMBL/GenBank/DDBJ databases">
        <title>Section-level genome sequencing of Aspergillus section Nigri to investigate inter- and intra-species variation.</title>
        <authorList>
            <consortium name="DOE Joint Genome Institute"/>
            <person name="Vesth T.C."/>
            <person name="Nybo J.L."/>
            <person name="Theobald S."/>
            <person name="Frisvad J.C."/>
            <person name="Larsen T.O."/>
            <person name="Nielsen K.F."/>
            <person name="Hoof J.B."/>
            <person name="Brandl J."/>
            <person name="Salamov A."/>
            <person name="Riley R."/>
            <person name="Gladden J.M."/>
            <person name="Phatale P."/>
            <person name="Nielsen M.T."/>
            <person name="Lyhne E.K."/>
            <person name="Kogle M.E."/>
            <person name="Strasser K."/>
            <person name="McDonnell E."/>
            <person name="Barry K."/>
            <person name="Clum A."/>
            <person name="Chen C."/>
            <person name="Nolan M."/>
            <person name="Sandor L."/>
            <person name="Kuo A."/>
            <person name="Lipzen A."/>
            <person name="Hainaut M."/>
            <person name="Drula E."/>
            <person name="Tsang A."/>
            <person name="Magnuson J.K."/>
            <person name="Henrissat B."/>
            <person name="Wiebenga A."/>
            <person name="Simmons B.A."/>
            <person name="Makela M.R."/>
            <person name="De vries R.P."/>
            <person name="Grigoriev I.V."/>
            <person name="Mortensen U.H."/>
            <person name="Baker S.E."/>
            <person name="Andersen M.R."/>
        </authorList>
    </citation>
    <scope>NUCLEOTIDE SEQUENCE [LARGE SCALE GENOMIC DNA]</scope>
    <source>
        <strain evidence="3 4">ATCC 13496</strain>
    </source>
</reference>
<dbReference type="Gene3D" id="3.30.460.10">
    <property type="entry name" value="Beta Polymerase, domain 2"/>
    <property type="match status" value="1"/>
</dbReference>
<dbReference type="SUPFAM" id="SSF81301">
    <property type="entry name" value="Nucleotidyltransferase"/>
    <property type="match status" value="1"/>
</dbReference>
<dbReference type="SMART" id="SM00954">
    <property type="entry name" value="RelA_SpoT"/>
    <property type="match status" value="1"/>
</dbReference>
<dbReference type="GO" id="GO:0015969">
    <property type="term" value="P:guanosine tetraphosphate metabolic process"/>
    <property type="evidence" value="ECO:0007669"/>
    <property type="project" value="InterPro"/>
</dbReference>
<dbReference type="VEuPathDB" id="FungiDB:M747DRAFT_325523"/>
<feature type="domain" description="RelA/SpoT" evidence="2">
    <location>
        <begin position="49"/>
        <end position="177"/>
    </location>
</feature>
<name>A0A370BSL6_ASPNG</name>
<dbReference type="Pfam" id="PF02026">
    <property type="entry name" value="RyR"/>
    <property type="match status" value="1"/>
</dbReference>
<dbReference type="InterPro" id="IPR003032">
    <property type="entry name" value="Ryanodine_rcpt"/>
</dbReference>
<dbReference type="InterPro" id="IPR011990">
    <property type="entry name" value="TPR-like_helical_dom_sf"/>
</dbReference>
<dbReference type="PANTHER" id="PTHR41773:SF1">
    <property type="entry name" value="RELA_SPOT DOMAIN-CONTAINING PROTEIN"/>
    <property type="match status" value="1"/>
</dbReference>
<dbReference type="SUPFAM" id="SSF48452">
    <property type="entry name" value="TPR-like"/>
    <property type="match status" value="1"/>
</dbReference>
<evidence type="ECO:0000259" key="2">
    <source>
        <dbReference type="SMART" id="SM00954"/>
    </source>
</evidence>
<dbReference type="Proteomes" id="UP000253845">
    <property type="component" value="Unassembled WGS sequence"/>
</dbReference>
<keyword evidence="1" id="KW-0802">TPR repeat</keyword>
<sequence length="1012" mass="114612">MADSNEAALRQITTYAAERYRLYNRLSQLLKEELKHLVQRVARHAIVQTRPKSVPSFAEKIFRKPHHDPCAEYTDLCGGRVITHTTDEVKAVVRALKDRFEIDAENSVDHTHRLQAREFGYRSVHYIVRFRRKDFKPGFEELCGMENPRAEVQVRTLLEHAWADVSYEYAYKPDFQMPTELQREVYCAAALLEQSDEVFSRVHKGLSLYMGNYGTYMSQDDITKQIDLLRFVLYTDRASSSERVDLAVRIGSLAVELDKRNIWTDAVEILSTAAAGTPGSEHPAVFLQRGVLRCNLHPPNSTEYVDGQTDLQKAIDLAPSDIDAHIALARTFEDCGDNDSARRHYSDAFSIDPSNPGVLSRFLGLELSTNESPSIIRYLRPVIRGAIARSHGQIDVKVNLPWAYYNTGFLHTLLEEWEPALTFYCQGLNITNTQYVTTKSAKLLRSLESDAVPEGLRWTAQQAQVLISLFSKKFGMKLDTPYDFKAITGPVVIILGPRTDLDEHSSQLHERILRPFLLQFRGTLIIEGVTSGISKVIGKVFSENRSLSGKIELVGYVPRGVPYNIPNDICHYKRIITVDEKDYSPRLPLQKWSDILRSGIDTAKVRVLGIGGDRVSGFEYLMALALGAEVGLLKGSLGKADQILDDESWKHSKGLFSLPQDPMTVSVFLALNSGRMEDRYRDDIAKAIHKHYRDDQRSLLAANMASWDDLSENLKESNRLQADHIADKLRLMGCEIRPKPAGYVHPLLRRLSEEEIIRMAEQEHARWNCERLRDGWVWGPEKDIMGKKSPYIVSWEQLPDEVRGWDIQAVARIPQLLADVGLQIQDIDDGTPSRIPSDVIKEIWTLNGILNIGIIDISLVDDEKDSVGAFQGLGQRLRRAKIGLDERGATTVTLDKTESQYSDTGACDIAHQMSKRMLVELRTVLQTPIPNSNPADSSCSRIKAMCTASFMSRLKRSVVDQNRSCKWFEVILDLLPTSMLIRYSSPVWHNADWCPYLMRWVGGLFEEKYVGA</sequence>
<dbReference type="Pfam" id="PF04607">
    <property type="entry name" value="RelA_SpoT"/>
    <property type="match status" value="1"/>
</dbReference>
<protein>
    <recommendedName>
        <fullName evidence="2">RelA/SpoT domain-containing protein</fullName>
    </recommendedName>
</protein>
<dbReference type="CDD" id="cd05399">
    <property type="entry name" value="NT_Rel-Spo_like"/>
    <property type="match status" value="1"/>
</dbReference>
<dbReference type="EMBL" id="KZ851939">
    <property type="protein sequence ID" value="RDH16372.1"/>
    <property type="molecule type" value="Genomic_DNA"/>
</dbReference>
<dbReference type="Gene3D" id="6.20.350.10">
    <property type="match status" value="1"/>
</dbReference>
<gene>
    <name evidence="3" type="ORF">M747DRAFT_325523</name>
</gene>
<dbReference type="SMART" id="SM00028">
    <property type="entry name" value="TPR"/>
    <property type="match status" value="2"/>
</dbReference>
<evidence type="ECO:0000313" key="3">
    <source>
        <dbReference type="EMBL" id="RDH16372.1"/>
    </source>
</evidence>
<dbReference type="PANTHER" id="PTHR41773">
    <property type="entry name" value="GTP PYROPHOSPHATASE-RELATED"/>
    <property type="match status" value="1"/>
</dbReference>
<evidence type="ECO:0000256" key="1">
    <source>
        <dbReference type="PROSITE-ProRule" id="PRU00339"/>
    </source>
</evidence>
<accession>A0A370BSL6</accession>
<dbReference type="InterPro" id="IPR019734">
    <property type="entry name" value="TPR_rpt"/>
</dbReference>
<feature type="repeat" description="TPR" evidence="1">
    <location>
        <begin position="322"/>
        <end position="355"/>
    </location>
</feature>